<dbReference type="SUPFAM" id="SSF63825">
    <property type="entry name" value="YWTD domain"/>
    <property type="match status" value="1"/>
</dbReference>
<dbReference type="Proteomes" id="UP001165430">
    <property type="component" value="Unassembled WGS sequence"/>
</dbReference>
<reference evidence="2" key="1">
    <citation type="submission" date="2022-03" db="EMBL/GenBank/DDBJ databases">
        <title>De novo assembled genomes of Belliella spp. (Cyclobacteriaceae) strains.</title>
        <authorList>
            <person name="Szabo A."/>
            <person name="Korponai K."/>
            <person name="Felfoldi T."/>
        </authorList>
    </citation>
    <scope>NUCLEOTIDE SEQUENCE</scope>
    <source>
        <strain evidence="2">DSM 111903</strain>
    </source>
</reference>
<protein>
    <recommendedName>
        <fullName evidence="4">6-bladed beta-propeller protein</fullName>
    </recommendedName>
</protein>
<evidence type="ECO:0000313" key="2">
    <source>
        <dbReference type="EMBL" id="MCH7413751.1"/>
    </source>
</evidence>
<keyword evidence="3" id="KW-1185">Reference proteome</keyword>
<feature type="chain" id="PRO_5046387804" description="6-bladed beta-propeller protein" evidence="1">
    <location>
        <begin position="26"/>
        <end position="372"/>
    </location>
</feature>
<name>A0ABS9VBF0_9BACT</name>
<accession>A0ABS9VBF0</accession>
<keyword evidence="1" id="KW-0732">Signal</keyword>
<proteinExistence type="predicted"/>
<organism evidence="2 3">
    <name type="scientific">Belliella alkalica</name>
    <dbReference type="NCBI Taxonomy" id="1730871"/>
    <lineage>
        <taxon>Bacteria</taxon>
        <taxon>Pseudomonadati</taxon>
        <taxon>Bacteroidota</taxon>
        <taxon>Cytophagia</taxon>
        <taxon>Cytophagales</taxon>
        <taxon>Cyclobacteriaceae</taxon>
        <taxon>Belliella</taxon>
    </lineage>
</organism>
<evidence type="ECO:0000313" key="3">
    <source>
        <dbReference type="Proteomes" id="UP001165430"/>
    </source>
</evidence>
<dbReference type="RefSeq" id="WP_241411751.1">
    <property type="nucleotide sequence ID" value="NZ_JAKZGO010000006.1"/>
</dbReference>
<dbReference type="EMBL" id="JAKZGO010000006">
    <property type="protein sequence ID" value="MCH7413751.1"/>
    <property type="molecule type" value="Genomic_DNA"/>
</dbReference>
<comment type="caution">
    <text evidence="2">The sequence shown here is derived from an EMBL/GenBank/DDBJ whole genome shotgun (WGS) entry which is preliminary data.</text>
</comment>
<evidence type="ECO:0008006" key="4">
    <source>
        <dbReference type="Google" id="ProtNLM"/>
    </source>
</evidence>
<gene>
    <name evidence="2" type="ORF">MM213_09660</name>
</gene>
<feature type="signal peptide" evidence="1">
    <location>
        <begin position="1"/>
        <end position="25"/>
    </location>
</feature>
<sequence length="372" mass="43620">MNTNFMIQRCILYILFFGFFSCKVANEDQIDFDEFDLNVEDVKVINDKLGFFQKPEKSQFVSDSLIVSVGGFSGISIYNLNNGEQIDFVNTLSDPKRSLIFSTFDATDFPDIYLLESKRKMVYHYNFDDKEFVKAINLGLDESTSVPVFGGKFKKYQDDFYIELNAAETSLLDAEYYRKAGKFLGVFDSNGKQVRRVIEYPKEITDSRKHFVPDNYYSFDIYDDKLYICFPFEKFIRVYNLNENFETYESIHLPLKDYMELDLIGIPKKFDPKLIPIEQRQVSARVSDLLIVERGKLYLFFAINDNKQNEFYREFSSLFELDLDKSMWRVQITPVDLYEFGEFVGVSGKKLVYFDAALINKDNKFINLAVMK</sequence>
<evidence type="ECO:0000256" key="1">
    <source>
        <dbReference type="SAM" id="SignalP"/>
    </source>
</evidence>